<dbReference type="Gene3D" id="3.20.20.120">
    <property type="entry name" value="Enolase-like C-terminal domain"/>
    <property type="match status" value="1"/>
</dbReference>
<dbReference type="SFLD" id="SFLDG00180">
    <property type="entry name" value="muconate_cycloisomerase"/>
    <property type="match status" value="1"/>
</dbReference>
<dbReference type="InterPro" id="IPR029017">
    <property type="entry name" value="Enolase-like_N"/>
</dbReference>
<dbReference type="Gene3D" id="3.30.390.10">
    <property type="entry name" value="Enolase-like, N-terminal domain"/>
    <property type="match status" value="1"/>
</dbReference>
<reference evidence="3 4" key="1">
    <citation type="journal article" date="2021" name="Elife">
        <title>Chloroplast acquisition without the gene transfer in kleptoplastic sea slugs, Plakobranchus ocellatus.</title>
        <authorList>
            <person name="Maeda T."/>
            <person name="Takahashi S."/>
            <person name="Yoshida T."/>
            <person name="Shimamura S."/>
            <person name="Takaki Y."/>
            <person name="Nagai Y."/>
            <person name="Toyoda A."/>
            <person name="Suzuki Y."/>
            <person name="Arimoto A."/>
            <person name="Ishii H."/>
            <person name="Satoh N."/>
            <person name="Nishiyama T."/>
            <person name="Hasebe M."/>
            <person name="Maruyama T."/>
            <person name="Minagawa J."/>
            <person name="Obokata J."/>
            <person name="Shigenobu S."/>
        </authorList>
    </citation>
    <scope>NUCLEOTIDE SEQUENCE [LARGE SCALE GENOMIC DNA]</scope>
</reference>
<dbReference type="SUPFAM" id="SSF51604">
    <property type="entry name" value="Enolase C-terminal domain-like"/>
    <property type="match status" value="1"/>
</dbReference>
<evidence type="ECO:0000313" key="3">
    <source>
        <dbReference type="EMBL" id="GFR66803.1"/>
    </source>
</evidence>
<dbReference type="GO" id="GO:0046872">
    <property type="term" value="F:metal ion binding"/>
    <property type="evidence" value="ECO:0007669"/>
    <property type="project" value="UniProtKB-KW"/>
</dbReference>
<gene>
    <name evidence="3" type="ORF">ElyMa_001980200</name>
</gene>
<dbReference type="InterPro" id="IPR036849">
    <property type="entry name" value="Enolase-like_C_sf"/>
</dbReference>
<dbReference type="AlphaFoldDB" id="A0AAV4F0B7"/>
<dbReference type="PANTHER" id="PTHR48073:SF2">
    <property type="entry name" value="O-SUCCINYLBENZOATE SYNTHASE"/>
    <property type="match status" value="1"/>
</dbReference>
<dbReference type="SFLD" id="SFLDS00001">
    <property type="entry name" value="Enolase"/>
    <property type="match status" value="1"/>
</dbReference>
<dbReference type="GO" id="GO:0003824">
    <property type="term" value="F:catalytic activity"/>
    <property type="evidence" value="ECO:0007669"/>
    <property type="project" value="UniProtKB-ARBA"/>
</dbReference>
<dbReference type="Pfam" id="PF13378">
    <property type="entry name" value="MR_MLE_C"/>
    <property type="match status" value="1"/>
</dbReference>
<evidence type="ECO:0000259" key="2">
    <source>
        <dbReference type="SMART" id="SM00922"/>
    </source>
</evidence>
<dbReference type="InterPro" id="IPR018110">
    <property type="entry name" value="Mandel_Rmase/mucon_lact_enz_CS"/>
</dbReference>
<proteinExistence type="predicted"/>
<accession>A0AAV4F0B7</accession>
<dbReference type="SMART" id="SM00922">
    <property type="entry name" value="MR_MLE"/>
    <property type="match status" value="1"/>
</dbReference>
<dbReference type="CDD" id="cd03320">
    <property type="entry name" value="OSBS"/>
    <property type="match status" value="1"/>
</dbReference>
<dbReference type="PANTHER" id="PTHR48073">
    <property type="entry name" value="O-SUCCINYLBENZOATE SYNTHASE-RELATED"/>
    <property type="match status" value="1"/>
</dbReference>
<keyword evidence="1" id="KW-0479">Metal-binding</keyword>
<dbReference type="SFLD" id="SFLDF00009">
    <property type="entry name" value="o-succinylbenzoate_synthase"/>
    <property type="match status" value="1"/>
</dbReference>
<comment type="caution">
    <text evidence="3">The sequence shown here is derived from an EMBL/GenBank/DDBJ whole genome shotgun (WGS) entry which is preliminary data.</text>
</comment>
<sequence>MGECGLLKTLSPDNLDTYENTLRWACHNFDAPDILEQLEQFPSIRFGVEQLKLSLKQDNPWLLFPSEFTNGKKGIEINGLIWMGDKSFINAQIREKLRLEFKCLKLKIGTLNFEKELDIIKSIRDEYTKEDLEIRLDANGAFTVRDAMKKLEELSIFGIHSLEQPIKQGQIEAMTEICKKSPIPIALDEELIGIFSYEKKRQLLETIKPKYIILKPSLLGGIDSSEEWIYLAEALSIGWWATSALESNIGLNAIAQWIFSKNNPVFQGLGTGGLYTNNIPSPLLLKKDKLFFQPRSI</sequence>
<organism evidence="3 4">
    <name type="scientific">Elysia marginata</name>
    <dbReference type="NCBI Taxonomy" id="1093978"/>
    <lineage>
        <taxon>Eukaryota</taxon>
        <taxon>Metazoa</taxon>
        <taxon>Spiralia</taxon>
        <taxon>Lophotrochozoa</taxon>
        <taxon>Mollusca</taxon>
        <taxon>Gastropoda</taxon>
        <taxon>Heterobranchia</taxon>
        <taxon>Euthyneura</taxon>
        <taxon>Panpulmonata</taxon>
        <taxon>Sacoglossa</taxon>
        <taxon>Placobranchoidea</taxon>
        <taxon>Plakobranchidae</taxon>
        <taxon>Elysia</taxon>
    </lineage>
</organism>
<evidence type="ECO:0000313" key="4">
    <source>
        <dbReference type="Proteomes" id="UP000762676"/>
    </source>
</evidence>
<feature type="domain" description="Mandelate racemase/muconate lactonizing enzyme C-terminal" evidence="2">
    <location>
        <begin position="86"/>
        <end position="184"/>
    </location>
</feature>
<evidence type="ECO:0000256" key="1">
    <source>
        <dbReference type="ARBA" id="ARBA00022723"/>
    </source>
</evidence>
<dbReference type="PROSITE" id="PS00909">
    <property type="entry name" value="MR_MLE_2"/>
    <property type="match status" value="1"/>
</dbReference>
<dbReference type="InterPro" id="IPR013342">
    <property type="entry name" value="Mandelate_racemase_C"/>
</dbReference>
<dbReference type="EMBL" id="BMAT01004028">
    <property type="protein sequence ID" value="GFR66803.1"/>
    <property type="molecule type" value="Genomic_DNA"/>
</dbReference>
<dbReference type="Proteomes" id="UP000762676">
    <property type="component" value="Unassembled WGS sequence"/>
</dbReference>
<protein>
    <submittedName>
        <fullName evidence="3">L-Ala-D/L-Glu epimerase</fullName>
    </submittedName>
</protein>
<dbReference type="InterPro" id="IPR029065">
    <property type="entry name" value="Enolase_C-like"/>
</dbReference>
<name>A0AAV4F0B7_9GAST</name>
<keyword evidence="4" id="KW-1185">Reference proteome</keyword>
<dbReference type="GO" id="GO:0009063">
    <property type="term" value="P:amino acid catabolic process"/>
    <property type="evidence" value="ECO:0007669"/>
    <property type="project" value="InterPro"/>
</dbReference>